<comment type="caution">
    <text evidence="1">The sequence shown here is derived from an EMBL/GenBank/DDBJ whole genome shotgun (WGS) entry which is preliminary data.</text>
</comment>
<sequence>MLERLSFLSRSVVGIDPDSWAIMRARVRIDGLENVRVIEGDFMELISSTTLMTWSQWLLAFITWNLRERFHG</sequence>
<dbReference type="SUPFAM" id="SSF53335">
    <property type="entry name" value="S-adenosyl-L-methionine-dependent methyltransferases"/>
    <property type="match status" value="1"/>
</dbReference>
<organism evidence="1 2">
    <name type="scientific">Acidithrix ferrooxidans</name>
    <dbReference type="NCBI Taxonomy" id="1280514"/>
    <lineage>
        <taxon>Bacteria</taxon>
        <taxon>Bacillati</taxon>
        <taxon>Actinomycetota</taxon>
        <taxon>Acidimicrobiia</taxon>
        <taxon>Acidimicrobiales</taxon>
        <taxon>Acidimicrobiaceae</taxon>
        <taxon>Acidithrix</taxon>
    </lineage>
</organism>
<dbReference type="RefSeq" id="WP_235347669.1">
    <property type="nucleotide sequence ID" value="NZ_JXYS01000029.1"/>
</dbReference>
<protein>
    <submittedName>
        <fullName evidence="1">Uncharacterized protein</fullName>
    </submittedName>
</protein>
<dbReference type="AlphaFoldDB" id="A0A0D8HIN8"/>
<gene>
    <name evidence="1" type="ORF">AXFE_13000</name>
</gene>
<evidence type="ECO:0000313" key="2">
    <source>
        <dbReference type="Proteomes" id="UP000032360"/>
    </source>
</evidence>
<dbReference type="Proteomes" id="UP000032360">
    <property type="component" value="Unassembled WGS sequence"/>
</dbReference>
<dbReference type="InterPro" id="IPR029063">
    <property type="entry name" value="SAM-dependent_MTases_sf"/>
</dbReference>
<keyword evidence="2" id="KW-1185">Reference proteome</keyword>
<evidence type="ECO:0000313" key="1">
    <source>
        <dbReference type="EMBL" id="KJF17803.1"/>
    </source>
</evidence>
<accession>A0A0D8HIN8</accession>
<dbReference type="EMBL" id="JXYS01000029">
    <property type="protein sequence ID" value="KJF17803.1"/>
    <property type="molecule type" value="Genomic_DNA"/>
</dbReference>
<reference evidence="1 2" key="1">
    <citation type="submission" date="2015-01" db="EMBL/GenBank/DDBJ databases">
        <title>Draft genome of the acidophilic iron oxidizer Acidithrix ferrooxidans strain Py-F3.</title>
        <authorList>
            <person name="Poehlein A."/>
            <person name="Eisen S."/>
            <person name="Schloemann M."/>
            <person name="Johnson B.D."/>
            <person name="Daniel R."/>
            <person name="Muehling M."/>
        </authorList>
    </citation>
    <scope>NUCLEOTIDE SEQUENCE [LARGE SCALE GENOMIC DNA]</scope>
    <source>
        <strain evidence="1 2">Py-F3</strain>
    </source>
</reference>
<name>A0A0D8HIN8_9ACTN</name>
<proteinExistence type="predicted"/>